<dbReference type="InterPro" id="IPR036396">
    <property type="entry name" value="Cyt_P450_sf"/>
</dbReference>
<dbReference type="Gene3D" id="1.10.630.10">
    <property type="entry name" value="Cytochrome P450"/>
    <property type="match status" value="2"/>
</dbReference>
<evidence type="ECO:0000256" key="9">
    <source>
        <dbReference type="ARBA" id="ARBA00023004"/>
    </source>
</evidence>
<sequence length="969" mass="111024">MKNSSPKILRVQGEYGKLPMLEMVDRLRKTYGDIVRLEGIPGRRRCVFLFDPNDCEKVYRTEGPWPSRISMETIKLYREQRHEVYKGESGLVSSQGEEWHRFRSKVNQHLMQPRTIRPHIGPINEVADDFIERIRSIRNFESLEMPATFNNEMNKWALESMCVIAFDHRIGCLEPNLKIDSEPQLLINNVHSMFGLMYKLEILPSLWKLYKTQNLREFFRVLDNLTRITGKYVDQAKQRLAEKPVENIGDRSMLERLISVDEHTTTVMIMDMLTAGVDTTSNTATGALYHIATNRNVQEKLRKEAINVLPSKTSPVTLDVLSNIPYLKAVLKESLRLMPIAVGNLRTTNTNVAIRGYRIPKGDDLIMCHSLMSKDSKYFPNPEKFLPERWLKDSAGTTHSAKNAHPFAYMPFGFGPRTCIGRRFAQLEMETLLIKGRLYKMILRNSTLVRLTLAFSRSETIISKRSATTATGVQSQSTFDVEWKAAKPYESIPGPKPLPVLGNVLRFLPVVGEFQNISTADLMKQLRQKYGDVVKLEGIPGRRRCVFFFDPVDAEKIYRTEGSWPSRITSGPLKLYRKRKEGLFKGEYGLLPSQGEKWHQFRVKVNQYFMQPRTILPHVGPVDQVAMDFVEMIRSLRDPESLEMPATFNNEIHKWALESICVIAFDHRVGCLEPNLAKDSEPQVFINNVSEMFELMYKLEVLPSLWKLYDTRNLKKLFNILDNMTRVTSKYVNQAKQRVAEKKAEDVGDTSILERLISVDEQTSTVMIMDMLLAGVDTTSTAVSGAMWCIATNPEAQEKLREEAIKVLPTKTSPVTAKTLNNIPYLRAIIKESLRLAPVAMGVLRTTNSDVVIGGYRIPKGDDVVICHGLMSLDPEHFPDNMKFLPERWLRESSNSVSCTKNAHPFVYMPFGFGPRSCIGRRFSQLEMETLLIKLVRNFRFEWHYGPLEMKNGLLNTITTPLRIKFSDI</sequence>
<keyword evidence="10" id="KW-0503">Monooxygenase</keyword>
<dbReference type="RefSeq" id="XP_046601994.1">
    <property type="nucleotide sequence ID" value="XM_046746038.1"/>
</dbReference>
<evidence type="ECO:0000313" key="11">
    <source>
        <dbReference type="Proteomes" id="UP000829291"/>
    </source>
</evidence>
<comment type="cofactor">
    <cofactor evidence="1">
        <name>heme</name>
        <dbReference type="ChEBI" id="CHEBI:30413"/>
    </cofactor>
</comment>
<evidence type="ECO:0000256" key="10">
    <source>
        <dbReference type="ARBA" id="ARBA00023033"/>
    </source>
</evidence>
<dbReference type="SUPFAM" id="SSF48264">
    <property type="entry name" value="Cytochrome P450"/>
    <property type="match status" value="2"/>
</dbReference>
<protein>
    <submittedName>
        <fullName evidence="12">Cytochrome P450 CYP12A2</fullName>
    </submittedName>
</protein>
<proteinExistence type="inferred from homology"/>
<evidence type="ECO:0000256" key="5">
    <source>
        <dbReference type="ARBA" id="ARBA00010617"/>
    </source>
</evidence>
<keyword evidence="11" id="KW-1185">Reference proteome</keyword>
<evidence type="ECO:0000256" key="3">
    <source>
        <dbReference type="ARBA" id="ARBA00004174"/>
    </source>
</evidence>
<dbReference type="InterPro" id="IPR050479">
    <property type="entry name" value="CYP11_CYP27_families"/>
</dbReference>
<comment type="function">
    <text evidence="2">May be involved in the metabolism of insect hormones and in the breakdown of synthetic insecticides.</text>
</comment>
<dbReference type="InterPro" id="IPR001128">
    <property type="entry name" value="Cyt_P450"/>
</dbReference>
<dbReference type="InterPro" id="IPR002403">
    <property type="entry name" value="Cyt_P450_E_grp-IV"/>
</dbReference>
<evidence type="ECO:0000256" key="2">
    <source>
        <dbReference type="ARBA" id="ARBA00003690"/>
    </source>
</evidence>
<name>A0ABM3GNZ9_NEOLC</name>
<evidence type="ECO:0000313" key="12">
    <source>
        <dbReference type="RefSeq" id="XP_046601994.1"/>
    </source>
</evidence>
<keyword evidence="6" id="KW-0349">Heme</keyword>
<accession>A0ABM3GNZ9</accession>
<dbReference type="InterPro" id="IPR017972">
    <property type="entry name" value="Cyt_P450_CS"/>
</dbReference>
<dbReference type="PRINTS" id="PR00465">
    <property type="entry name" value="EP450IV"/>
</dbReference>
<evidence type="ECO:0000256" key="7">
    <source>
        <dbReference type="ARBA" id="ARBA00022723"/>
    </source>
</evidence>
<evidence type="ECO:0000256" key="1">
    <source>
        <dbReference type="ARBA" id="ARBA00001971"/>
    </source>
</evidence>
<dbReference type="PRINTS" id="PR00385">
    <property type="entry name" value="P450"/>
</dbReference>
<evidence type="ECO:0000256" key="8">
    <source>
        <dbReference type="ARBA" id="ARBA00023002"/>
    </source>
</evidence>
<comment type="similarity">
    <text evidence="5">Belongs to the cytochrome P450 family.</text>
</comment>
<dbReference type="PANTHER" id="PTHR24279">
    <property type="entry name" value="CYTOCHROME P450"/>
    <property type="match status" value="1"/>
</dbReference>
<dbReference type="PROSITE" id="PS00086">
    <property type="entry name" value="CYTOCHROME_P450"/>
    <property type="match status" value="2"/>
</dbReference>
<reference evidence="12" key="1">
    <citation type="submission" date="2025-08" db="UniProtKB">
        <authorList>
            <consortium name="RefSeq"/>
        </authorList>
    </citation>
    <scope>IDENTIFICATION</scope>
    <source>
        <tissue evidence="12">Thorax and Abdomen</tissue>
    </source>
</reference>
<evidence type="ECO:0000256" key="6">
    <source>
        <dbReference type="ARBA" id="ARBA00022617"/>
    </source>
</evidence>
<organism evidence="11 12">
    <name type="scientific">Neodiprion lecontei</name>
    <name type="common">Redheaded pine sawfly</name>
    <dbReference type="NCBI Taxonomy" id="441921"/>
    <lineage>
        <taxon>Eukaryota</taxon>
        <taxon>Metazoa</taxon>
        <taxon>Ecdysozoa</taxon>
        <taxon>Arthropoda</taxon>
        <taxon>Hexapoda</taxon>
        <taxon>Insecta</taxon>
        <taxon>Pterygota</taxon>
        <taxon>Neoptera</taxon>
        <taxon>Endopterygota</taxon>
        <taxon>Hymenoptera</taxon>
        <taxon>Tenthredinoidea</taxon>
        <taxon>Diprionidae</taxon>
        <taxon>Diprioninae</taxon>
        <taxon>Neodiprion</taxon>
    </lineage>
</organism>
<dbReference type="GeneID" id="107225021"/>
<keyword evidence="8" id="KW-0560">Oxidoreductase</keyword>
<keyword evidence="9" id="KW-0408">Iron</keyword>
<comment type="subcellular location">
    <subcellularLocation>
        <location evidence="4">Endoplasmic reticulum membrane</location>
        <topology evidence="4">Peripheral membrane protein</topology>
    </subcellularLocation>
    <subcellularLocation>
        <location evidence="3">Microsome membrane</location>
        <topology evidence="3">Peripheral membrane protein</topology>
    </subcellularLocation>
</comment>
<gene>
    <name evidence="12" type="primary">LOC107225021</name>
</gene>
<dbReference type="Pfam" id="PF00067">
    <property type="entry name" value="p450"/>
    <property type="match status" value="2"/>
</dbReference>
<evidence type="ECO:0000256" key="4">
    <source>
        <dbReference type="ARBA" id="ARBA00004406"/>
    </source>
</evidence>
<dbReference type="Proteomes" id="UP000829291">
    <property type="component" value="Chromosome 7"/>
</dbReference>
<dbReference type="PANTHER" id="PTHR24279:SF120">
    <property type="entry name" value="CYTOCHROME P450"/>
    <property type="match status" value="1"/>
</dbReference>
<keyword evidence="7" id="KW-0479">Metal-binding</keyword>
<dbReference type="CDD" id="cd11054">
    <property type="entry name" value="CYP24A1-like"/>
    <property type="match status" value="2"/>
</dbReference>